<evidence type="ECO:0000256" key="4">
    <source>
        <dbReference type="ARBA" id="ARBA00022692"/>
    </source>
</evidence>
<evidence type="ECO:0000256" key="7">
    <source>
        <dbReference type="SAM" id="Phobius"/>
    </source>
</evidence>
<dbReference type="RefSeq" id="WP_120415963.1">
    <property type="nucleotide sequence ID" value="NZ_JAIEYJ010000012.1"/>
</dbReference>
<dbReference type="GO" id="GO:0016020">
    <property type="term" value="C:membrane"/>
    <property type="evidence" value="ECO:0007669"/>
    <property type="project" value="UniProtKB-SubCell"/>
</dbReference>
<dbReference type="NCBIfam" id="TIGR03025">
    <property type="entry name" value="EPS_sugtrans"/>
    <property type="match status" value="1"/>
</dbReference>
<dbReference type="NCBIfam" id="TIGR03023">
    <property type="entry name" value="WcaJ_sugtrans"/>
    <property type="match status" value="1"/>
</dbReference>
<comment type="similarity">
    <text evidence="2">Belongs to the bacterial sugar transferase family.</text>
</comment>
<gene>
    <name evidence="9" type="ORF">D6R50_19075</name>
</gene>
<dbReference type="Pfam" id="PF13727">
    <property type="entry name" value="CoA_binding_3"/>
    <property type="match status" value="1"/>
</dbReference>
<keyword evidence="4 7" id="KW-0812">Transmembrane</keyword>
<evidence type="ECO:0000259" key="8">
    <source>
        <dbReference type="Pfam" id="PF02397"/>
    </source>
</evidence>
<accession>A0A3A9IAV8</accession>
<feature type="transmembrane region" description="Helical" evidence="7">
    <location>
        <begin position="111"/>
        <end position="129"/>
    </location>
</feature>
<feature type="transmembrane region" description="Helical" evidence="7">
    <location>
        <begin position="20"/>
        <end position="39"/>
    </location>
</feature>
<comment type="caution">
    <text evidence="9">The sequence shown here is derived from an EMBL/GenBank/DDBJ whole genome shotgun (WGS) entry which is preliminary data.</text>
</comment>
<evidence type="ECO:0000256" key="3">
    <source>
        <dbReference type="ARBA" id="ARBA00022679"/>
    </source>
</evidence>
<dbReference type="PANTHER" id="PTHR30576:SF21">
    <property type="entry name" value="UDP-GLUCOSE:UNDECAPRENYL-PHOSPHATE GLUCOSE-1-PHOSPHATE TRANSFERASE"/>
    <property type="match status" value="1"/>
</dbReference>
<evidence type="ECO:0000256" key="5">
    <source>
        <dbReference type="ARBA" id="ARBA00022989"/>
    </source>
</evidence>
<dbReference type="AlphaFoldDB" id="A0A3A9IAV8"/>
<feature type="transmembrane region" description="Helical" evidence="7">
    <location>
        <begin position="77"/>
        <end position="99"/>
    </location>
</feature>
<dbReference type="Proteomes" id="UP000281725">
    <property type="component" value="Unassembled WGS sequence"/>
</dbReference>
<dbReference type="EMBL" id="RAWX01000004">
    <property type="protein sequence ID" value="RKJ86369.1"/>
    <property type="molecule type" value="Genomic_DNA"/>
</dbReference>
<dbReference type="SUPFAM" id="SSF51735">
    <property type="entry name" value="NAD(P)-binding Rossmann-fold domains"/>
    <property type="match status" value="1"/>
</dbReference>
<dbReference type="EC" id="2.7.8.31" evidence="9"/>
<dbReference type="GO" id="GO:0089702">
    <property type="term" value="F:undecaprenyl-phosphate glucose phosphotransferase activity"/>
    <property type="evidence" value="ECO:0007669"/>
    <property type="project" value="UniProtKB-EC"/>
</dbReference>
<evidence type="ECO:0000256" key="6">
    <source>
        <dbReference type="ARBA" id="ARBA00023136"/>
    </source>
</evidence>
<dbReference type="InterPro" id="IPR003362">
    <property type="entry name" value="Bact_transf"/>
</dbReference>
<feature type="transmembrane region" description="Helical" evidence="7">
    <location>
        <begin position="45"/>
        <end position="65"/>
    </location>
</feature>
<reference evidence="9 10" key="1">
    <citation type="submission" date="2018-09" db="EMBL/GenBank/DDBJ databases">
        <title>Genome sequencing of Aeromonas veronii MS-17-88.</title>
        <authorList>
            <person name="Tekedar H.C."/>
            <person name="Arick M.A."/>
            <person name="Hsu C.-Y."/>
            <person name="Thrash A."/>
            <person name="Karsi A."/>
            <person name="Lawrence M.L."/>
            <person name="Abdelhamed H."/>
        </authorList>
    </citation>
    <scope>NUCLEOTIDE SEQUENCE [LARGE SCALE GENOMIC DNA]</scope>
    <source>
        <strain evidence="9 10">MS 17-88</strain>
    </source>
</reference>
<comment type="subcellular location">
    <subcellularLocation>
        <location evidence="1">Membrane</location>
        <topology evidence="1">Multi-pass membrane protein</topology>
    </subcellularLocation>
</comment>
<keyword evidence="3 9" id="KW-0808">Transferase</keyword>
<evidence type="ECO:0000313" key="10">
    <source>
        <dbReference type="Proteomes" id="UP000281725"/>
    </source>
</evidence>
<dbReference type="Pfam" id="PF02397">
    <property type="entry name" value="Bac_transf"/>
    <property type="match status" value="1"/>
</dbReference>
<protein>
    <submittedName>
        <fullName evidence="9">Undecaprenyl-phosphate glucose phosphotransferase</fullName>
        <ecNumber evidence="9">2.7.8.31</ecNumber>
    </submittedName>
</protein>
<feature type="transmembrane region" description="Helical" evidence="7">
    <location>
        <begin position="282"/>
        <end position="303"/>
    </location>
</feature>
<sequence>MNKRIIKLADASHSLFSRFVDLVGISVSMVLLSRHFGLFHGLDEMSLTTLGMVVFFLVSQNTGLYCSRVRKHLAQSLLRLIFSWLVTATLLYLLVYLVPIFKPYHPFPLELAVLWLAMACLISTGYRVLYRLVTLWFSGASCCRRVAIIGVTPAGLALEKSLWESPRHDIQMLGFFDARSEERFGYPTRSPLLGDVDELLELARKGLVDEVYLALPLTARERINHYLYELSDTTVDTYLVPDFYEYGLTVSHIDRVGDIYTFSFFDSPFEGGAALLKRIEDLVLGSLILLLISPVMALVALGVRLSSPGPVLFKQDRYGLGGKRIQVWKFRSMRVMENDAVVTQATRGDPRVTPFGAFLRRTSLDELPQFFNVIQGSMSIVGPRPHAVAHNEQYRSLVERYMLRHKVKPGITGLAQINGFRGETDTLDKMEMRVKFDLKYIQYWSLGLDFKVIFLTVFKGFVGASAY</sequence>
<dbReference type="InterPro" id="IPR017473">
    <property type="entry name" value="Undecaprenyl-P_gluc_Ptfrase"/>
</dbReference>
<dbReference type="GO" id="GO:0009242">
    <property type="term" value="P:colanic acid biosynthetic process"/>
    <property type="evidence" value="ECO:0007669"/>
    <property type="project" value="TreeGrafter"/>
</dbReference>
<keyword evidence="6 7" id="KW-0472">Membrane</keyword>
<dbReference type="Gene3D" id="3.40.50.720">
    <property type="entry name" value="NAD(P)-binding Rossmann-like Domain"/>
    <property type="match status" value="1"/>
</dbReference>
<name>A0A3A9IAV8_AERVE</name>
<dbReference type="PANTHER" id="PTHR30576">
    <property type="entry name" value="COLANIC BIOSYNTHESIS UDP-GLUCOSE LIPID CARRIER TRANSFERASE"/>
    <property type="match status" value="1"/>
</dbReference>
<organism evidence="9 10">
    <name type="scientific">Aeromonas veronii</name>
    <dbReference type="NCBI Taxonomy" id="654"/>
    <lineage>
        <taxon>Bacteria</taxon>
        <taxon>Pseudomonadati</taxon>
        <taxon>Pseudomonadota</taxon>
        <taxon>Gammaproteobacteria</taxon>
        <taxon>Aeromonadales</taxon>
        <taxon>Aeromonadaceae</taxon>
        <taxon>Aeromonas</taxon>
    </lineage>
</organism>
<dbReference type="InterPro" id="IPR036291">
    <property type="entry name" value="NAD(P)-bd_dom_sf"/>
</dbReference>
<evidence type="ECO:0000256" key="1">
    <source>
        <dbReference type="ARBA" id="ARBA00004141"/>
    </source>
</evidence>
<keyword evidence="5 7" id="KW-1133">Transmembrane helix</keyword>
<feature type="domain" description="Bacterial sugar transferase" evidence="8">
    <location>
        <begin position="277"/>
        <end position="460"/>
    </location>
</feature>
<dbReference type="InterPro" id="IPR017475">
    <property type="entry name" value="EPS_sugar_tfrase"/>
</dbReference>
<proteinExistence type="inferred from homology"/>
<evidence type="ECO:0000313" key="9">
    <source>
        <dbReference type="EMBL" id="RKJ86369.1"/>
    </source>
</evidence>
<evidence type="ECO:0000256" key="2">
    <source>
        <dbReference type="ARBA" id="ARBA00006464"/>
    </source>
</evidence>